<dbReference type="InterPro" id="IPR043128">
    <property type="entry name" value="Rev_trsase/Diguanyl_cyclase"/>
</dbReference>
<dbReference type="Proteomes" id="UP000315115">
    <property type="component" value="Chromosome 2"/>
</dbReference>
<keyword evidence="1" id="KW-0812">Transmembrane</keyword>
<dbReference type="PANTHER" id="PTHR33121">
    <property type="entry name" value="CYCLIC DI-GMP PHOSPHODIESTERASE PDEF"/>
    <property type="match status" value="1"/>
</dbReference>
<keyword evidence="1" id="KW-0472">Membrane</keyword>
<dbReference type="CDD" id="cd01948">
    <property type="entry name" value="EAL"/>
    <property type="match status" value="1"/>
</dbReference>
<dbReference type="NCBIfam" id="TIGR00254">
    <property type="entry name" value="GGDEF"/>
    <property type="match status" value="1"/>
</dbReference>
<sequence>MYNDSVLPMKKRSVWPVFFLILFFSTVFVVFLVFNSYNSMLDSIVSIQKSRVLLLSNEIKNKLKNYENYIEISSKAIEYDVSNRKSGALEKKISYLVDTNESVFSFAVYSISGNQVLTSGNTNLQLSPDITELTLLGSNLILGRSHFKPELGLVMPLYKPIQFRNETFIVSIVVSVESIFDSPNDIYNVEGIDSLIIWRDIDRYFQFVGPNNIENQIYDAPVEDSLVKSQLARLEKQTGKSIDTLKLEGLPIVNSINGSLRERFTTSVFISDYKIWLTLESNKKQFNKRFVSITLRYLYLYAFFILILTFIFVNIRVRTTEYEKKAKYLIEHDYLTGMKNALYFNQFLTDKVESKQKVNVALFYIENLSTINGLFGHSVGDQLVLKVAGILSTYDNKKDTIAVRVGGNEFAIYSNASSLNIISSEVSLLLSKPIKCENHYILVDIRVGLFFCDGNIGSLSEIKRNTNLALDKAKKHSLKVCRYESHFLDEFIRTTTLKEELQKAIERQELYVCYQPKVNINGEVYSLEALLRWNSAKLGHIPPDVFIPLAESTGIIHDFGDFVLDTVIKDRNKLSDIYSFSPNVALNVSLLQMLEESFISNLRNITEIHEIEPGLLTIELTESILMNNIEKIIQVMGEIREMGIKISLDDFGSGFSSLNLLARLPIDEVKLDRVFICNMDGNESENILLTIKNIISLCLDLSLEVVIEGIEDQETETVLKKLGAQNFQGYYYSKPMKISDLEMSV</sequence>
<feature type="transmembrane region" description="Helical" evidence="1">
    <location>
        <begin position="298"/>
        <end position="317"/>
    </location>
</feature>
<dbReference type="InterPro" id="IPR035919">
    <property type="entry name" value="EAL_sf"/>
</dbReference>
<dbReference type="InterPro" id="IPR001633">
    <property type="entry name" value="EAL_dom"/>
</dbReference>
<keyword evidence="1" id="KW-1133">Transmembrane helix</keyword>
<dbReference type="EMBL" id="AP019799">
    <property type="protein sequence ID" value="BBL90653.1"/>
    <property type="molecule type" value="Genomic_DNA"/>
</dbReference>
<name>A0A510IA81_9VIBR</name>
<protein>
    <submittedName>
        <fullName evidence="4">GGDEF-domain containing protein</fullName>
    </submittedName>
</protein>
<organism evidence="4 5">
    <name type="scientific">Vibrio rotiferianus</name>
    <dbReference type="NCBI Taxonomy" id="190895"/>
    <lineage>
        <taxon>Bacteria</taxon>
        <taxon>Pseudomonadati</taxon>
        <taxon>Pseudomonadota</taxon>
        <taxon>Gammaproteobacteria</taxon>
        <taxon>Vibrionales</taxon>
        <taxon>Vibrionaceae</taxon>
        <taxon>Vibrio</taxon>
    </lineage>
</organism>
<dbReference type="GO" id="GO:0071111">
    <property type="term" value="F:cyclic-guanylate-specific phosphodiesterase activity"/>
    <property type="evidence" value="ECO:0007669"/>
    <property type="project" value="InterPro"/>
</dbReference>
<proteinExistence type="predicted"/>
<dbReference type="PANTHER" id="PTHR33121:SF79">
    <property type="entry name" value="CYCLIC DI-GMP PHOSPHODIESTERASE PDED-RELATED"/>
    <property type="match status" value="1"/>
</dbReference>
<evidence type="ECO:0000259" key="2">
    <source>
        <dbReference type="PROSITE" id="PS50883"/>
    </source>
</evidence>
<dbReference type="Gene3D" id="3.20.20.450">
    <property type="entry name" value="EAL domain"/>
    <property type="match status" value="1"/>
</dbReference>
<dbReference type="SMART" id="SM00267">
    <property type="entry name" value="GGDEF"/>
    <property type="match status" value="1"/>
</dbReference>
<feature type="transmembrane region" description="Helical" evidence="1">
    <location>
        <begin position="14"/>
        <end position="34"/>
    </location>
</feature>
<evidence type="ECO:0000256" key="1">
    <source>
        <dbReference type="SAM" id="Phobius"/>
    </source>
</evidence>
<dbReference type="SMART" id="SM00052">
    <property type="entry name" value="EAL"/>
    <property type="match status" value="1"/>
</dbReference>
<dbReference type="CDD" id="cd01949">
    <property type="entry name" value="GGDEF"/>
    <property type="match status" value="1"/>
</dbReference>
<feature type="domain" description="GGDEF" evidence="3">
    <location>
        <begin position="356"/>
        <end position="490"/>
    </location>
</feature>
<evidence type="ECO:0000259" key="3">
    <source>
        <dbReference type="PROSITE" id="PS50887"/>
    </source>
</evidence>
<reference evidence="5" key="1">
    <citation type="submission" date="2019-07" db="EMBL/GenBank/DDBJ databases">
        <title>Complete Genome Sequences of Vibrion rotiferianus strain AM7.</title>
        <authorList>
            <person name="Miyazaki K."/>
            <person name="Wiseschart A."/>
            <person name="Pootanakit K."/>
            <person name="Ishimori K."/>
            <person name="Kitahara K."/>
        </authorList>
    </citation>
    <scope>NUCLEOTIDE SEQUENCE [LARGE SCALE GENOMIC DNA]</scope>
    <source>
        <strain evidence="5">AM7</strain>
    </source>
</reference>
<dbReference type="RefSeq" id="WP_143693465.1">
    <property type="nucleotide sequence ID" value="NZ_AP019799.1"/>
</dbReference>
<dbReference type="AlphaFoldDB" id="A0A510IA81"/>
<gene>
    <name evidence="4" type="ORF">VroAM7_33060</name>
</gene>
<evidence type="ECO:0000313" key="4">
    <source>
        <dbReference type="EMBL" id="BBL90653.1"/>
    </source>
</evidence>
<dbReference type="Gene3D" id="3.30.70.270">
    <property type="match status" value="1"/>
</dbReference>
<dbReference type="InterPro" id="IPR029787">
    <property type="entry name" value="Nucleotide_cyclase"/>
</dbReference>
<feature type="domain" description="EAL" evidence="2">
    <location>
        <begin position="494"/>
        <end position="745"/>
    </location>
</feature>
<dbReference type="SUPFAM" id="SSF141868">
    <property type="entry name" value="EAL domain-like"/>
    <property type="match status" value="1"/>
</dbReference>
<dbReference type="Pfam" id="PF00563">
    <property type="entry name" value="EAL"/>
    <property type="match status" value="1"/>
</dbReference>
<dbReference type="InterPro" id="IPR050706">
    <property type="entry name" value="Cyclic-di-GMP_PDE-like"/>
</dbReference>
<accession>A0A510IA81</accession>
<dbReference type="Pfam" id="PF00990">
    <property type="entry name" value="GGDEF"/>
    <property type="match status" value="1"/>
</dbReference>
<dbReference type="PROSITE" id="PS50883">
    <property type="entry name" value="EAL"/>
    <property type="match status" value="1"/>
</dbReference>
<dbReference type="SUPFAM" id="SSF55073">
    <property type="entry name" value="Nucleotide cyclase"/>
    <property type="match status" value="1"/>
</dbReference>
<dbReference type="InterPro" id="IPR000160">
    <property type="entry name" value="GGDEF_dom"/>
</dbReference>
<evidence type="ECO:0000313" key="5">
    <source>
        <dbReference type="Proteomes" id="UP000315115"/>
    </source>
</evidence>
<dbReference type="PROSITE" id="PS50887">
    <property type="entry name" value="GGDEF"/>
    <property type="match status" value="1"/>
</dbReference>